<dbReference type="Proteomes" id="UP000240739">
    <property type="component" value="Unassembled WGS sequence"/>
</dbReference>
<dbReference type="AlphaFoldDB" id="A0A2T4UDD2"/>
<organism evidence="1 2">
    <name type="scientific">Paraconexibacter algicola</name>
    <dbReference type="NCBI Taxonomy" id="2133960"/>
    <lineage>
        <taxon>Bacteria</taxon>
        <taxon>Bacillati</taxon>
        <taxon>Actinomycetota</taxon>
        <taxon>Thermoleophilia</taxon>
        <taxon>Solirubrobacterales</taxon>
        <taxon>Paraconexibacteraceae</taxon>
        <taxon>Paraconexibacter</taxon>
    </lineage>
</organism>
<proteinExistence type="predicted"/>
<keyword evidence="2" id="KW-1185">Reference proteome</keyword>
<gene>
    <name evidence="1" type="ORF">C7Y72_17845</name>
</gene>
<dbReference type="EMBL" id="PYYB01000003">
    <property type="protein sequence ID" value="PTL55513.1"/>
    <property type="molecule type" value="Genomic_DNA"/>
</dbReference>
<protein>
    <submittedName>
        <fullName evidence="1">Uncharacterized protein</fullName>
    </submittedName>
</protein>
<evidence type="ECO:0000313" key="1">
    <source>
        <dbReference type="EMBL" id="PTL55513.1"/>
    </source>
</evidence>
<name>A0A2T4UDD2_9ACTN</name>
<evidence type="ECO:0000313" key="2">
    <source>
        <dbReference type="Proteomes" id="UP000240739"/>
    </source>
</evidence>
<dbReference type="RefSeq" id="WP_107570556.1">
    <property type="nucleotide sequence ID" value="NZ_PYYB01000003.1"/>
</dbReference>
<reference evidence="1 2" key="1">
    <citation type="submission" date="2018-03" db="EMBL/GenBank/DDBJ databases">
        <title>Aquarubrobacter algicola gen. nov., sp. nov., a novel actinobacterium isolated from shallow eutrophic lake during the end of cyanobacterial harmful algal blooms.</title>
        <authorList>
            <person name="Chun S.J."/>
        </authorList>
    </citation>
    <scope>NUCLEOTIDE SEQUENCE [LARGE SCALE GENOMIC DNA]</scope>
    <source>
        <strain evidence="1 2">Seoho-28</strain>
    </source>
</reference>
<sequence>MAQDGYLDVAWIGGPYDGADLPLPTLYRGAAVVDMPDPATAYADGGLEPAIYTGPTHRYALADEATQLRATFLETSGG</sequence>
<comment type="caution">
    <text evidence="1">The sequence shown here is derived from an EMBL/GenBank/DDBJ whole genome shotgun (WGS) entry which is preliminary data.</text>
</comment>
<accession>A0A2T4UDD2</accession>